<reference evidence="1" key="1">
    <citation type="submission" date="2020-04" db="EMBL/GenBank/DDBJ databases">
        <authorList>
            <person name="Chiriac C."/>
            <person name="Salcher M."/>
            <person name="Ghai R."/>
            <person name="Kavagutti S V."/>
        </authorList>
    </citation>
    <scope>NUCLEOTIDE SEQUENCE</scope>
</reference>
<sequence length="356" mass="38777">MANTFSSLENTIASALDFHIKSDAFAQSIQEKPLLGLMTRKQKSFPGGKGDITIPVVFDYTTTIQGYEGDETVNYSNPQNTKRVTFPWKEIHSGISVTLTELKVDGISVSDSMTGESTSKHSGRDATVLTNILKAKLDDMTEGWSRGFNTMLWSDGSDTKKVAGIQAFIKPAATNDVGSTGGIARNSTFGGKKLWQNRTGEFTYVTAQTNIIEGLRKEVRQLKRYGGKPNVILCGSRFLELLEAEISSKGLFTQSGFAKGTDISIGVPSLLGLGEFVYDPTLDDLLPPGALSGNQSNYAYIIDTEALQLYAMEGEDKKVHNPARPENKYVIYKGMTWTGGMTAKRLNGCGLYIAND</sequence>
<dbReference type="InterPro" id="IPR049718">
    <property type="entry name" value="AKO59007-like"/>
</dbReference>
<gene>
    <name evidence="1" type="ORF">UFOVP543_32</name>
    <name evidence="2" type="ORF">UFOVP804_8</name>
</gene>
<evidence type="ECO:0008006" key="3">
    <source>
        <dbReference type="Google" id="ProtNLM"/>
    </source>
</evidence>
<evidence type="ECO:0000313" key="2">
    <source>
        <dbReference type="EMBL" id="CAB4163315.1"/>
    </source>
</evidence>
<protein>
    <recommendedName>
        <fullName evidence="3">Phage major capsid protein</fullName>
    </recommendedName>
</protein>
<dbReference type="NCBIfam" id="NF033394">
    <property type="entry name" value="capsid_maj_Podo"/>
    <property type="match status" value="1"/>
</dbReference>
<dbReference type="EMBL" id="LR796531">
    <property type="protein sequence ID" value="CAB4149797.1"/>
    <property type="molecule type" value="Genomic_DNA"/>
</dbReference>
<dbReference type="EMBL" id="LR796756">
    <property type="protein sequence ID" value="CAB4163315.1"/>
    <property type="molecule type" value="Genomic_DNA"/>
</dbReference>
<evidence type="ECO:0000313" key="1">
    <source>
        <dbReference type="EMBL" id="CAB4149797.1"/>
    </source>
</evidence>
<proteinExistence type="predicted"/>
<organism evidence="1">
    <name type="scientific">uncultured Caudovirales phage</name>
    <dbReference type="NCBI Taxonomy" id="2100421"/>
    <lineage>
        <taxon>Viruses</taxon>
        <taxon>Duplodnaviria</taxon>
        <taxon>Heunggongvirae</taxon>
        <taxon>Uroviricota</taxon>
        <taxon>Caudoviricetes</taxon>
        <taxon>Peduoviridae</taxon>
        <taxon>Maltschvirus</taxon>
        <taxon>Maltschvirus maltsch</taxon>
    </lineage>
</organism>
<name>A0A6J5MVB7_9CAUD</name>
<accession>A0A6J5MVB7</accession>